<name>W2TTB3_NECAM</name>
<dbReference type="PANTHER" id="PTHR23079">
    <property type="entry name" value="RNA-DEPENDENT RNA POLYMERASE"/>
    <property type="match status" value="1"/>
</dbReference>
<dbReference type="Pfam" id="PF26253">
    <property type="entry name" value="RdRP_head"/>
    <property type="match status" value="1"/>
</dbReference>
<dbReference type="GO" id="GO:0003723">
    <property type="term" value="F:RNA binding"/>
    <property type="evidence" value="ECO:0007669"/>
    <property type="project" value="UniProtKB-KW"/>
</dbReference>
<accession>W2TTB3</accession>
<feature type="domain" description="RDRP C-terminal head" evidence="10">
    <location>
        <begin position="124"/>
        <end position="158"/>
    </location>
</feature>
<evidence type="ECO:0000256" key="5">
    <source>
        <dbReference type="ARBA" id="ARBA00022884"/>
    </source>
</evidence>
<dbReference type="Proteomes" id="UP000053676">
    <property type="component" value="Unassembled WGS sequence"/>
</dbReference>
<comment type="catalytic activity">
    <reaction evidence="7 8">
        <text>RNA(n) + a ribonucleoside 5'-triphosphate = RNA(n+1) + diphosphate</text>
        <dbReference type="Rhea" id="RHEA:21248"/>
        <dbReference type="Rhea" id="RHEA-COMP:14527"/>
        <dbReference type="Rhea" id="RHEA-COMP:17342"/>
        <dbReference type="ChEBI" id="CHEBI:33019"/>
        <dbReference type="ChEBI" id="CHEBI:61557"/>
        <dbReference type="ChEBI" id="CHEBI:140395"/>
        <dbReference type="EC" id="2.7.7.48"/>
    </reaction>
</comment>
<evidence type="ECO:0000256" key="2">
    <source>
        <dbReference type="ARBA" id="ARBA00022484"/>
    </source>
</evidence>
<keyword evidence="5 8" id="KW-0694">RNA-binding</keyword>
<dbReference type="GO" id="GO:0003968">
    <property type="term" value="F:RNA-directed RNA polymerase activity"/>
    <property type="evidence" value="ECO:0007669"/>
    <property type="project" value="UniProtKB-KW"/>
</dbReference>
<feature type="domain" description="RDRP core" evidence="9">
    <location>
        <begin position="19"/>
        <end position="81"/>
    </location>
</feature>
<evidence type="ECO:0000313" key="11">
    <source>
        <dbReference type="EMBL" id="ETN85305.1"/>
    </source>
</evidence>
<evidence type="ECO:0000256" key="7">
    <source>
        <dbReference type="ARBA" id="ARBA00048744"/>
    </source>
</evidence>
<keyword evidence="2 8" id="KW-0696">RNA-directed RNA polymerase</keyword>
<evidence type="ECO:0000313" key="12">
    <source>
        <dbReference type="Proteomes" id="UP000053676"/>
    </source>
</evidence>
<dbReference type="InterPro" id="IPR057596">
    <property type="entry name" value="RDRP_core"/>
</dbReference>
<dbReference type="EMBL" id="KI657760">
    <property type="protein sequence ID" value="ETN85305.1"/>
    <property type="molecule type" value="Genomic_DNA"/>
</dbReference>
<dbReference type="Pfam" id="PF05183">
    <property type="entry name" value="RdRP"/>
    <property type="match status" value="1"/>
</dbReference>
<dbReference type="GO" id="GO:0030422">
    <property type="term" value="P:siRNA processing"/>
    <property type="evidence" value="ECO:0007669"/>
    <property type="project" value="TreeGrafter"/>
</dbReference>
<evidence type="ECO:0000256" key="3">
    <source>
        <dbReference type="ARBA" id="ARBA00022679"/>
    </source>
</evidence>
<keyword evidence="3 8" id="KW-0808">Transferase</keyword>
<evidence type="ECO:0000256" key="6">
    <source>
        <dbReference type="ARBA" id="ARBA00023158"/>
    </source>
</evidence>
<sequence length="202" mass="22791">MALSHPNSWRRFRKCDAKHYIGDICNGIARKCAIAVDFPKSGEPAEPLTVHEQSDIVPDYMFSVIKPMYRSHRLNGQIYRKAKKVEEVLDMTELTKSVFEHDVDQVLCPPGFDPFRGDEFKQAQVRRIRDEYAAKMQQLLDEYGVSDEASIVSGHIEFGGEATVYQRDPSGKATLRCDENMELKALQCSAPLAGNSDLAAMF</sequence>
<dbReference type="PANTHER" id="PTHR23079:SF55">
    <property type="entry name" value="RNA-DIRECTED RNA POLYMERASE"/>
    <property type="match status" value="1"/>
</dbReference>
<evidence type="ECO:0000256" key="4">
    <source>
        <dbReference type="ARBA" id="ARBA00022695"/>
    </source>
</evidence>
<gene>
    <name evidence="11" type="ORF">NECAME_06465</name>
</gene>
<keyword evidence="4 8" id="KW-0548">Nucleotidyltransferase</keyword>
<comment type="similarity">
    <text evidence="1 8">Belongs to the RdRP family.</text>
</comment>
<protein>
    <recommendedName>
        <fullName evidence="8">RNA-dependent RNA polymerase</fullName>
        <ecNumber evidence="8">2.7.7.48</ecNumber>
    </recommendedName>
</protein>
<dbReference type="InterPro" id="IPR058752">
    <property type="entry name" value="RDRP_C_head"/>
</dbReference>
<evidence type="ECO:0000259" key="9">
    <source>
        <dbReference type="Pfam" id="PF05183"/>
    </source>
</evidence>
<proteinExistence type="inferred from homology"/>
<dbReference type="AlphaFoldDB" id="W2TTB3"/>
<dbReference type="KEGG" id="nai:NECAME_06465"/>
<dbReference type="STRING" id="51031.W2TTB3"/>
<keyword evidence="12" id="KW-1185">Reference proteome</keyword>
<evidence type="ECO:0000256" key="1">
    <source>
        <dbReference type="ARBA" id="ARBA00005762"/>
    </source>
</evidence>
<dbReference type="InterPro" id="IPR007855">
    <property type="entry name" value="RDRP"/>
</dbReference>
<organism evidence="11 12">
    <name type="scientific">Necator americanus</name>
    <name type="common">Human hookworm</name>
    <dbReference type="NCBI Taxonomy" id="51031"/>
    <lineage>
        <taxon>Eukaryota</taxon>
        <taxon>Metazoa</taxon>
        <taxon>Ecdysozoa</taxon>
        <taxon>Nematoda</taxon>
        <taxon>Chromadorea</taxon>
        <taxon>Rhabditida</taxon>
        <taxon>Rhabditina</taxon>
        <taxon>Rhabditomorpha</taxon>
        <taxon>Strongyloidea</taxon>
        <taxon>Ancylostomatidae</taxon>
        <taxon>Bunostominae</taxon>
        <taxon>Necator</taxon>
    </lineage>
</organism>
<dbReference type="EC" id="2.7.7.48" evidence="8"/>
<keyword evidence="6" id="KW-0943">RNA-mediated gene silencing</keyword>
<reference evidence="12" key="1">
    <citation type="journal article" date="2014" name="Nat. Genet.">
        <title>Genome of the human hookworm Necator americanus.</title>
        <authorList>
            <person name="Tang Y.T."/>
            <person name="Gao X."/>
            <person name="Rosa B.A."/>
            <person name="Abubucker S."/>
            <person name="Hallsworth-Pepin K."/>
            <person name="Martin J."/>
            <person name="Tyagi R."/>
            <person name="Heizer E."/>
            <person name="Zhang X."/>
            <person name="Bhonagiri-Palsikar V."/>
            <person name="Minx P."/>
            <person name="Warren W.C."/>
            <person name="Wang Q."/>
            <person name="Zhan B."/>
            <person name="Hotez P.J."/>
            <person name="Sternberg P.W."/>
            <person name="Dougall A."/>
            <person name="Gaze S.T."/>
            <person name="Mulvenna J."/>
            <person name="Sotillo J."/>
            <person name="Ranganathan S."/>
            <person name="Rabelo E.M."/>
            <person name="Wilson R.K."/>
            <person name="Felgner P.L."/>
            <person name="Bethony J."/>
            <person name="Hawdon J.M."/>
            <person name="Gasser R.B."/>
            <person name="Loukas A."/>
            <person name="Mitreva M."/>
        </authorList>
    </citation>
    <scope>NUCLEOTIDE SEQUENCE [LARGE SCALE GENOMIC DNA]</scope>
</reference>
<dbReference type="OrthoDB" id="6513042at2759"/>
<dbReference type="GO" id="GO:0031380">
    <property type="term" value="C:nuclear RNA-directed RNA polymerase complex"/>
    <property type="evidence" value="ECO:0007669"/>
    <property type="project" value="TreeGrafter"/>
</dbReference>
<evidence type="ECO:0000256" key="8">
    <source>
        <dbReference type="RuleBase" id="RU363098"/>
    </source>
</evidence>
<evidence type="ECO:0000259" key="10">
    <source>
        <dbReference type="Pfam" id="PF26253"/>
    </source>
</evidence>